<organism evidence="2 3">
    <name type="scientific">Nocardiopsis sediminis</name>
    <dbReference type="NCBI Taxonomy" id="1778267"/>
    <lineage>
        <taxon>Bacteria</taxon>
        <taxon>Bacillati</taxon>
        <taxon>Actinomycetota</taxon>
        <taxon>Actinomycetes</taxon>
        <taxon>Streptosporangiales</taxon>
        <taxon>Nocardiopsidaceae</taxon>
        <taxon>Nocardiopsis</taxon>
    </lineage>
</organism>
<keyword evidence="3" id="KW-1185">Reference proteome</keyword>
<comment type="caution">
    <text evidence="2">The sequence shown here is derived from an EMBL/GenBank/DDBJ whole genome shotgun (WGS) entry which is preliminary data.</text>
</comment>
<feature type="compositionally biased region" description="Low complexity" evidence="1">
    <location>
        <begin position="13"/>
        <end position="25"/>
    </location>
</feature>
<dbReference type="RefSeq" id="WP_378532159.1">
    <property type="nucleotide sequence ID" value="NZ_JBHSBH010000007.1"/>
</dbReference>
<protein>
    <submittedName>
        <fullName evidence="2">Uncharacterized protein</fullName>
    </submittedName>
</protein>
<dbReference type="EMBL" id="JBHSBH010000007">
    <property type="protein sequence ID" value="MFC3996266.1"/>
    <property type="molecule type" value="Genomic_DNA"/>
</dbReference>
<sequence>MSTPSSENGQGLPGPTTGAGPSAPSDAPTGAQAIPPTADAIAVIPGCPVAQAFMDGSPHPGTPDRPDPYPAPAPEHGPEHGSYEHRLRSVADLPTSPVRRTIHRATGGRGNVRVRAD</sequence>
<accession>A0ABV8FMZ1</accession>
<evidence type="ECO:0000256" key="1">
    <source>
        <dbReference type="SAM" id="MobiDB-lite"/>
    </source>
</evidence>
<dbReference type="Proteomes" id="UP001595847">
    <property type="component" value="Unassembled WGS sequence"/>
</dbReference>
<proteinExistence type="predicted"/>
<feature type="region of interest" description="Disordered" evidence="1">
    <location>
        <begin position="51"/>
        <end position="117"/>
    </location>
</feature>
<name>A0ABV8FMZ1_9ACTN</name>
<feature type="compositionally biased region" description="Basic and acidic residues" evidence="1">
    <location>
        <begin position="76"/>
        <end position="89"/>
    </location>
</feature>
<gene>
    <name evidence="2" type="ORF">ACFOVU_10095</name>
</gene>
<feature type="region of interest" description="Disordered" evidence="1">
    <location>
        <begin position="1"/>
        <end position="38"/>
    </location>
</feature>
<evidence type="ECO:0000313" key="2">
    <source>
        <dbReference type="EMBL" id="MFC3996266.1"/>
    </source>
</evidence>
<reference evidence="3" key="1">
    <citation type="journal article" date="2019" name="Int. J. Syst. Evol. Microbiol.">
        <title>The Global Catalogue of Microorganisms (GCM) 10K type strain sequencing project: providing services to taxonomists for standard genome sequencing and annotation.</title>
        <authorList>
            <consortium name="The Broad Institute Genomics Platform"/>
            <consortium name="The Broad Institute Genome Sequencing Center for Infectious Disease"/>
            <person name="Wu L."/>
            <person name="Ma J."/>
        </authorList>
    </citation>
    <scope>NUCLEOTIDE SEQUENCE [LARGE SCALE GENOMIC DNA]</scope>
    <source>
        <strain evidence="3">TBRC 1826</strain>
    </source>
</reference>
<evidence type="ECO:0000313" key="3">
    <source>
        <dbReference type="Proteomes" id="UP001595847"/>
    </source>
</evidence>